<dbReference type="SMART" id="SM01352">
    <property type="entry name" value="APCDDC"/>
    <property type="match status" value="2"/>
</dbReference>
<dbReference type="GO" id="GO:0017147">
    <property type="term" value="F:Wnt-protein binding"/>
    <property type="evidence" value="ECO:0007669"/>
    <property type="project" value="InterPro"/>
</dbReference>
<keyword evidence="3" id="KW-0732">Signal</keyword>
<dbReference type="Pfam" id="PF14921">
    <property type="entry name" value="APCDDC"/>
    <property type="match status" value="2"/>
</dbReference>
<accession>A0A834M1J2</accession>
<feature type="domain" description="APCDD1" evidence="6">
    <location>
        <begin position="1"/>
        <end position="213"/>
    </location>
</feature>
<dbReference type="InterPro" id="IPR042425">
    <property type="entry name" value="APCDD1"/>
</dbReference>
<dbReference type="OrthoDB" id="5985602at2759"/>
<gene>
    <name evidence="7" type="ORF">GWI33_000496</name>
</gene>
<evidence type="ECO:0000256" key="3">
    <source>
        <dbReference type="ARBA" id="ARBA00022729"/>
    </source>
</evidence>
<sequence length="477" mass="54523">CETRPGPEYVIRSYTFDEDGRAFLVQHHYWDDSCSSPQLTVLSHGRLQLRVSLIQPGAATGIYKIANISVTPQDSNAAKELDRTVGLECPGQYFKSWRKYEEHTVYDARYDERKTFNLWMSSDNSNVHHSISSRGGNVYFSDISCMGSLKWAFTELKLLKIQLRPLADQMKKHPREVKMELLLGDIHSNYRLRQFYKPTSFQVPLIRQIKEPTTVFSNKHTFLVKSSQLIPHNLFNNARTPPHLIEKPHLPPYIWGEWTSTRCESRPMGLHLTRTFSFYPEDQTWIGEHRFYSDPFCRIPKFTVTAAGRFSLGEQNSEVKGANDVDFSLERASMTVIDKKIIYDMRPSKLCGLDDWEVDVPKELSTNGGCPQLGIVLPSIQRDILKLEMDYKGACLLFLGQVDTDIVYKSYSSESDGKTRPSSYQLPLVKCGDVPAYSEGLRDLLAENFDAFNNGGMIKATNLLMLCLITCIYNVFS</sequence>
<keyword evidence="2" id="KW-0812">Transmembrane</keyword>
<dbReference type="GO" id="GO:0005886">
    <property type="term" value="C:plasma membrane"/>
    <property type="evidence" value="ECO:0007669"/>
    <property type="project" value="InterPro"/>
</dbReference>
<dbReference type="EMBL" id="JAACXV010017969">
    <property type="protein sequence ID" value="KAF7264181.1"/>
    <property type="molecule type" value="Genomic_DNA"/>
</dbReference>
<dbReference type="InterPro" id="IPR029405">
    <property type="entry name" value="APCDD1_dom"/>
</dbReference>
<dbReference type="PANTHER" id="PTHR31021:SF1">
    <property type="entry name" value="CHROMOSOME UNDETERMINED SCAFFOLD_56, WHOLE GENOME SHOTGUN SEQUENCE"/>
    <property type="match status" value="1"/>
</dbReference>
<proteinExistence type="predicted"/>
<keyword evidence="8" id="KW-1185">Reference proteome</keyword>
<comment type="subcellular location">
    <subcellularLocation>
        <location evidence="1">Membrane</location>
        <topology evidence="1">Single-pass membrane protein</topology>
    </subcellularLocation>
</comment>
<evidence type="ECO:0000313" key="7">
    <source>
        <dbReference type="EMBL" id="KAF7264181.1"/>
    </source>
</evidence>
<keyword evidence="5" id="KW-0325">Glycoprotein</keyword>
<evidence type="ECO:0000256" key="4">
    <source>
        <dbReference type="ARBA" id="ARBA00023136"/>
    </source>
</evidence>
<comment type="caution">
    <text evidence="7">The sequence shown here is derived from an EMBL/GenBank/DDBJ whole genome shotgun (WGS) entry which is preliminary data.</text>
</comment>
<dbReference type="AlphaFoldDB" id="A0A834M1J2"/>
<feature type="domain" description="APCDD1" evidence="6">
    <location>
        <begin position="229"/>
        <end position="436"/>
    </location>
</feature>
<evidence type="ECO:0000256" key="2">
    <source>
        <dbReference type="ARBA" id="ARBA00022692"/>
    </source>
</evidence>
<evidence type="ECO:0000313" key="8">
    <source>
        <dbReference type="Proteomes" id="UP000625711"/>
    </source>
</evidence>
<keyword evidence="4" id="KW-0472">Membrane</keyword>
<evidence type="ECO:0000256" key="1">
    <source>
        <dbReference type="ARBA" id="ARBA00004167"/>
    </source>
</evidence>
<feature type="non-terminal residue" evidence="7">
    <location>
        <position position="477"/>
    </location>
</feature>
<protein>
    <recommendedName>
        <fullName evidence="6">APCDD1 domain-containing protein</fullName>
    </recommendedName>
</protein>
<evidence type="ECO:0000259" key="6">
    <source>
        <dbReference type="SMART" id="SM01352"/>
    </source>
</evidence>
<dbReference type="Proteomes" id="UP000625711">
    <property type="component" value="Unassembled WGS sequence"/>
</dbReference>
<dbReference type="PANTHER" id="PTHR31021">
    <property type="entry name" value="ADENOMATOSIS POLYPOSIS COLI DOWN-REGULATED 1"/>
    <property type="match status" value="1"/>
</dbReference>
<dbReference type="GO" id="GO:0030178">
    <property type="term" value="P:negative regulation of Wnt signaling pathway"/>
    <property type="evidence" value="ECO:0007669"/>
    <property type="project" value="InterPro"/>
</dbReference>
<name>A0A834M1J2_RHYFE</name>
<organism evidence="7 8">
    <name type="scientific">Rhynchophorus ferrugineus</name>
    <name type="common">Red palm weevil</name>
    <name type="synonym">Curculio ferrugineus</name>
    <dbReference type="NCBI Taxonomy" id="354439"/>
    <lineage>
        <taxon>Eukaryota</taxon>
        <taxon>Metazoa</taxon>
        <taxon>Ecdysozoa</taxon>
        <taxon>Arthropoda</taxon>
        <taxon>Hexapoda</taxon>
        <taxon>Insecta</taxon>
        <taxon>Pterygota</taxon>
        <taxon>Neoptera</taxon>
        <taxon>Endopterygota</taxon>
        <taxon>Coleoptera</taxon>
        <taxon>Polyphaga</taxon>
        <taxon>Cucujiformia</taxon>
        <taxon>Curculionidae</taxon>
        <taxon>Dryophthorinae</taxon>
        <taxon>Rhynchophorus</taxon>
    </lineage>
</organism>
<reference evidence="7" key="1">
    <citation type="submission" date="2020-08" db="EMBL/GenBank/DDBJ databases">
        <title>Genome sequencing and assembly of the red palm weevil Rhynchophorus ferrugineus.</title>
        <authorList>
            <person name="Dias G.B."/>
            <person name="Bergman C.M."/>
            <person name="Manee M."/>
        </authorList>
    </citation>
    <scope>NUCLEOTIDE SEQUENCE</scope>
    <source>
        <strain evidence="7">AA-2017</strain>
        <tissue evidence="7">Whole larva</tissue>
    </source>
</reference>
<evidence type="ECO:0000256" key="5">
    <source>
        <dbReference type="ARBA" id="ARBA00023180"/>
    </source>
</evidence>